<protein>
    <submittedName>
        <fullName evidence="2 3">Uncharacterized protein</fullName>
    </submittedName>
</protein>
<feature type="region of interest" description="Disordered" evidence="1">
    <location>
        <begin position="36"/>
        <end position="84"/>
    </location>
</feature>
<dbReference type="EnsemblFungi" id="MAPG_01342T0">
    <property type="protein sequence ID" value="MAPG_01342T0"/>
    <property type="gene ID" value="MAPG_01342"/>
</dbReference>
<sequence>MGSSGCWAPGMWANRSLSYRWRLRCENSPLSSASRVRMLSRREPGRRGGAMLARPGSKEIRTAAGLGTRTGSGPGPDQLASRGMASDWPVPWAWGETLSACRAATVQDSISTEAVEATEGACWWPWLACELATPAMPGDSGGGTAL</sequence>
<dbReference type="EMBL" id="ADBL01000317">
    <property type="status" value="NOT_ANNOTATED_CDS"/>
    <property type="molecule type" value="Genomic_DNA"/>
</dbReference>
<keyword evidence="4" id="KW-1185">Reference proteome</keyword>
<dbReference type="VEuPathDB" id="FungiDB:MAPG_01342"/>
<evidence type="ECO:0000313" key="4">
    <source>
        <dbReference type="Proteomes" id="UP000011715"/>
    </source>
</evidence>
<organism evidence="3 4">
    <name type="scientific">Magnaporthiopsis poae (strain ATCC 64411 / 73-15)</name>
    <name type="common">Kentucky bluegrass fungus</name>
    <name type="synonym">Magnaporthe poae</name>
    <dbReference type="NCBI Taxonomy" id="644358"/>
    <lineage>
        <taxon>Eukaryota</taxon>
        <taxon>Fungi</taxon>
        <taxon>Dikarya</taxon>
        <taxon>Ascomycota</taxon>
        <taxon>Pezizomycotina</taxon>
        <taxon>Sordariomycetes</taxon>
        <taxon>Sordariomycetidae</taxon>
        <taxon>Magnaporthales</taxon>
        <taxon>Magnaporthaceae</taxon>
        <taxon>Magnaporthiopsis</taxon>
    </lineage>
</organism>
<accession>A0A0C4DNG1</accession>
<reference evidence="3" key="5">
    <citation type="submission" date="2015-06" db="UniProtKB">
        <authorList>
            <consortium name="EnsemblFungi"/>
        </authorList>
    </citation>
    <scope>IDENTIFICATION</scope>
    <source>
        <strain evidence="3">ATCC 64411</strain>
    </source>
</reference>
<dbReference type="EMBL" id="GL876966">
    <property type="protein sequence ID" value="KLU82268.1"/>
    <property type="molecule type" value="Genomic_DNA"/>
</dbReference>
<reference evidence="2" key="3">
    <citation type="submission" date="2011-03" db="EMBL/GenBank/DDBJ databases">
        <title>Annotation of Magnaporthe poae ATCC 64411.</title>
        <authorList>
            <person name="Ma L.-J."/>
            <person name="Dead R."/>
            <person name="Young S.K."/>
            <person name="Zeng Q."/>
            <person name="Gargeya S."/>
            <person name="Fitzgerald M."/>
            <person name="Haas B."/>
            <person name="Abouelleil A."/>
            <person name="Alvarado L."/>
            <person name="Arachchi H.M."/>
            <person name="Berlin A."/>
            <person name="Brown A."/>
            <person name="Chapman S.B."/>
            <person name="Chen Z."/>
            <person name="Dunbar C."/>
            <person name="Freedman E."/>
            <person name="Gearin G."/>
            <person name="Gellesch M."/>
            <person name="Goldberg J."/>
            <person name="Griggs A."/>
            <person name="Gujja S."/>
            <person name="Heiman D."/>
            <person name="Howarth C."/>
            <person name="Larson L."/>
            <person name="Lui A."/>
            <person name="MacDonald P.J.P."/>
            <person name="Mehta T."/>
            <person name="Montmayeur A."/>
            <person name="Murphy C."/>
            <person name="Neiman D."/>
            <person name="Pearson M."/>
            <person name="Priest M."/>
            <person name="Roberts A."/>
            <person name="Saif S."/>
            <person name="Shea T."/>
            <person name="Shenoy N."/>
            <person name="Sisk P."/>
            <person name="Stolte C."/>
            <person name="Sykes S."/>
            <person name="Yandava C."/>
            <person name="Wortman J."/>
            <person name="Nusbaum C."/>
            <person name="Birren B."/>
        </authorList>
    </citation>
    <scope>NUCLEOTIDE SEQUENCE</scope>
    <source>
        <strain evidence="2">ATCC 64411</strain>
    </source>
</reference>
<name>A0A0C4DNG1_MAGP6</name>
<reference evidence="3" key="4">
    <citation type="journal article" date="2015" name="G3 (Bethesda)">
        <title>Genome sequences of three phytopathogenic species of the Magnaporthaceae family of fungi.</title>
        <authorList>
            <person name="Okagaki L.H."/>
            <person name="Nunes C.C."/>
            <person name="Sailsbery J."/>
            <person name="Clay B."/>
            <person name="Brown D."/>
            <person name="John T."/>
            <person name="Oh Y."/>
            <person name="Young N."/>
            <person name="Fitzgerald M."/>
            <person name="Haas B.J."/>
            <person name="Zeng Q."/>
            <person name="Young S."/>
            <person name="Adiconis X."/>
            <person name="Fan L."/>
            <person name="Levin J.Z."/>
            <person name="Mitchell T.K."/>
            <person name="Okubara P.A."/>
            <person name="Farman M.L."/>
            <person name="Kohn L.M."/>
            <person name="Birren B."/>
            <person name="Ma L.-J."/>
            <person name="Dean R.A."/>
        </authorList>
    </citation>
    <scope>NUCLEOTIDE SEQUENCE</scope>
    <source>
        <strain evidence="3">ATCC 64411 / 73-15</strain>
    </source>
</reference>
<evidence type="ECO:0000313" key="3">
    <source>
        <dbReference type="EnsemblFungi" id="MAPG_01342T0"/>
    </source>
</evidence>
<reference evidence="2" key="2">
    <citation type="submission" date="2010-05" db="EMBL/GenBank/DDBJ databases">
        <title>The Genome Sequence of Magnaporthe poae strain ATCC 64411.</title>
        <authorList>
            <consortium name="The Broad Institute Genome Sequencing Platform"/>
            <consortium name="Broad Institute Genome Sequencing Center for Infectious Disease"/>
            <person name="Ma L.-J."/>
            <person name="Dead R."/>
            <person name="Young S."/>
            <person name="Zeng Q."/>
            <person name="Koehrsen M."/>
            <person name="Alvarado L."/>
            <person name="Berlin A."/>
            <person name="Chapman S.B."/>
            <person name="Chen Z."/>
            <person name="Freedman E."/>
            <person name="Gellesch M."/>
            <person name="Goldberg J."/>
            <person name="Griggs A."/>
            <person name="Gujja S."/>
            <person name="Heilman E.R."/>
            <person name="Heiman D."/>
            <person name="Hepburn T."/>
            <person name="Howarth C."/>
            <person name="Jen D."/>
            <person name="Larson L."/>
            <person name="Mehta T."/>
            <person name="Neiman D."/>
            <person name="Pearson M."/>
            <person name="Roberts A."/>
            <person name="Saif S."/>
            <person name="Shea T."/>
            <person name="Shenoy N."/>
            <person name="Sisk P."/>
            <person name="Stolte C."/>
            <person name="Sykes S."/>
            <person name="Walk T."/>
            <person name="White J."/>
            <person name="Yandava C."/>
            <person name="Haas B."/>
            <person name="Nusbaum C."/>
            <person name="Birren B."/>
        </authorList>
    </citation>
    <scope>NUCLEOTIDE SEQUENCE</scope>
    <source>
        <strain evidence="2">ATCC 64411</strain>
    </source>
</reference>
<evidence type="ECO:0000313" key="2">
    <source>
        <dbReference type="EMBL" id="KLU82268.1"/>
    </source>
</evidence>
<proteinExistence type="predicted"/>
<gene>
    <name evidence="2" type="ORF">MAPG_01342</name>
</gene>
<dbReference type="Proteomes" id="UP000011715">
    <property type="component" value="Unassembled WGS sequence"/>
</dbReference>
<reference evidence="4" key="1">
    <citation type="submission" date="2010-05" db="EMBL/GenBank/DDBJ databases">
        <title>The genome sequence of Magnaporthe poae strain ATCC 64411.</title>
        <authorList>
            <person name="Ma L.-J."/>
            <person name="Dead R."/>
            <person name="Young S."/>
            <person name="Zeng Q."/>
            <person name="Koehrsen M."/>
            <person name="Alvarado L."/>
            <person name="Berlin A."/>
            <person name="Chapman S.B."/>
            <person name="Chen Z."/>
            <person name="Freedman E."/>
            <person name="Gellesch M."/>
            <person name="Goldberg J."/>
            <person name="Griggs A."/>
            <person name="Gujja S."/>
            <person name="Heilman E.R."/>
            <person name="Heiman D."/>
            <person name="Hepburn T."/>
            <person name="Howarth C."/>
            <person name="Jen D."/>
            <person name="Larson L."/>
            <person name="Mehta T."/>
            <person name="Neiman D."/>
            <person name="Pearson M."/>
            <person name="Roberts A."/>
            <person name="Saif S."/>
            <person name="Shea T."/>
            <person name="Shenoy N."/>
            <person name="Sisk P."/>
            <person name="Stolte C."/>
            <person name="Sykes S."/>
            <person name="Walk T."/>
            <person name="White J."/>
            <person name="Yandava C."/>
            <person name="Haas B."/>
            <person name="Nusbaum C."/>
            <person name="Birren B."/>
        </authorList>
    </citation>
    <scope>NUCLEOTIDE SEQUENCE [LARGE SCALE GENOMIC DNA]</scope>
    <source>
        <strain evidence="4">ATCC 64411 / 73-15</strain>
    </source>
</reference>
<evidence type="ECO:0000256" key="1">
    <source>
        <dbReference type="SAM" id="MobiDB-lite"/>
    </source>
</evidence>
<dbReference type="AlphaFoldDB" id="A0A0C4DNG1"/>